<reference evidence="2 3" key="1">
    <citation type="submission" date="2020-02" db="EMBL/GenBank/DDBJ databases">
        <title>Genome sequences of Thiorhodococcus mannitoliphagus and Thiorhodococcus minor, purple sulfur photosynthetic bacteria in the gammaproteobacterial family, Chromatiaceae.</title>
        <authorList>
            <person name="Aviles F.A."/>
            <person name="Meyer T.E."/>
            <person name="Kyndt J.A."/>
        </authorList>
    </citation>
    <scope>NUCLEOTIDE SEQUENCE [LARGE SCALE GENOMIC DNA]</scope>
    <source>
        <strain evidence="2 3">DSM 11518</strain>
    </source>
</reference>
<dbReference type="PANTHER" id="PTHR30093">
    <property type="entry name" value="GENERAL SECRETION PATHWAY PROTEIN G"/>
    <property type="match status" value="1"/>
</dbReference>
<dbReference type="InterPro" id="IPR012902">
    <property type="entry name" value="N_methyl_site"/>
</dbReference>
<accession>A0A6M0K4M0</accession>
<dbReference type="AlphaFoldDB" id="A0A6M0K4M0"/>
<dbReference type="Proteomes" id="UP000483379">
    <property type="component" value="Unassembled WGS sequence"/>
</dbReference>
<sequence>MTSIDAKHRPRNGSADGFTLIELMITVAIVGILATIAYPSYQDSVRKSRRADAKAVLLEGAQWMERFYTENHSYDQDRSGTAVGTLFPTSLQTSPLEGATKYYDIAFNPAATQNSFTLRATPRATAGQDQDRCGALTLTHTGEKDVSGTGATVDECW</sequence>
<keyword evidence="1" id="KW-1133">Transmembrane helix</keyword>
<evidence type="ECO:0000256" key="1">
    <source>
        <dbReference type="SAM" id="Phobius"/>
    </source>
</evidence>
<organism evidence="2 3">
    <name type="scientific">Thiorhodococcus minor</name>
    <dbReference type="NCBI Taxonomy" id="57489"/>
    <lineage>
        <taxon>Bacteria</taxon>
        <taxon>Pseudomonadati</taxon>
        <taxon>Pseudomonadota</taxon>
        <taxon>Gammaproteobacteria</taxon>
        <taxon>Chromatiales</taxon>
        <taxon>Chromatiaceae</taxon>
        <taxon>Thiorhodococcus</taxon>
    </lineage>
</organism>
<comment type="caution">
    <text evidence="2">The sequence shown here is derived from an EMBL/GenBank/DDBJ whole genome shotgun (WGS) entry which is preliminary data.</text>
</comment>
<dbReference type="EMBL" id="JAAIJQ010000107">
    <property type="protein sequence ID" value="NEV64728.1"/>
    <property type="molecule type" value="Genomic_DNA"/>
</dbReference>
<dbReference type="Pfam" id="PF07963">
    <property type="entry name" value="N_methyl"/>
    <property type="match status" value="1"/>
</dbReference>
<keyword evidence="1" id="KW-0812">Transmembrane</keyword>
<dbReference type="InterPro" id="IPR031982">
    <property type="entry name" value="PilE-like"/>
</dbReference>
<protein>
    <submittedName>
        <fullName evidence="2">Type IV pilin protein</fullName>
    </submittedName>
</protein>
<name>A0A6M0K4M0_9GAMM</name>
<dbReference type="NCBIfam" id="TIGR02532">
    <property type="entry name" value="IV_pilin_GFxxxE"/>
    <property type="match status" value="1"/>
</dbReference>
<proteinExistence type="predicted"/>
<evidence type="ECO:0000313" key="2">
    <source>
        <dbReference type="EMBL" id="NEV64728.1"/>
    </source>
</evidence>
<dbReference type="GO" id="GO:0043683">
    <property type="term" value="P:type IV pilus assembly"/>
    <property type="evidence" value="ECO:0007669"/>
    <property type="project" value="InterPro"/>
</dbReference>
<dbReference type="Pfam" id="PF16732">
    <property type="entry name" value="ComP_DUS"/>
    <property type="match status" value="1"/>
</dbReference>
<dbReference type="PANTHER" id="PTHR30093:SF47">
    <property type="entry name" value="TYPE IV PILUS NON-CORE MINOR PILIN PILE"/>
    <property type="match status" value="1"/>
</dbReference>
<gene>
    <name evidence="2" type="ORF">G3446_23135</name>
</gene>
<keyword evidence="1" id="KW-0472">Membrane</keyword>
<dbReference type="Gene3D" id="3.30.700.10">
    <property type="entry name" value="Glycoprotein, Type 4 Pilin"/>
    <property type="match status" value="1"/>
</dbReference>
<dbReference type="InterPro" id="IPR045584">
    <property type="entry name" value="Pilin-like"/>
</dbReference>
<feature type="transmembrane region" description="Helical" evidence="1">
    <location>
        <begin position="20"/>
        <end position="41"/>
    </location>
</feature>
<keyword evidence="3" id="KW-1185">Reference proteome</keyword>
<evidence type="ECO:0000313" key="3">
    <source>
        <dbReference type="Proteomes" id="UP000483379"/>
    </source>
</evidence>
<dbReference type="SUPFAM" id="SSF54523">
    <property type="entry name" value="Pili subunits"/>
    <property type="match status" value="1"/>
</dbReference>